<gene>
    <name evidence="1" type="ORF">C8C78_1664</name>
</gene>
<evidence type="ECO:0008006" key="3">
    <source>
        <dbReference type="Google" id="ProtNLM"/>
    </source>
</evidence>
<comment type="caution">
    <text evidence="1">The sequence shown here is derived from an EMBL/GenBank/DDBJ whole genome shotgun (WGS) entry which is preliminary data.</text>
</comment>
<dbReference type="PROSITE" id="PS51257">
    <property type="entry name" value="PROKAR_LIPOPROTEIN"/>
    <property type="match status" value="1"/>
</dbReference>
<dbReference type="AlphaFoldDB" id="A0A318DZF6"/>
<name>A0A318DZF6_9FIRM</name>
<dbReference type="EMBL" id="QICM01000066">
    <property type="protein sequence ID" value="PXV59974.1"/>
    <property type="molecule type" value="Genomic_DNA"/>
</dbReference>
<organism evidence="1 2">
    <name type="scientific">Halanaerobium congolense</name>
    <dbReference type="NCBI Taxonomy" id="54121"/>
    <lineage>
        <taxon>Bacteria</taxon>
        <taxon>Bacillati</taxon>
        <taxon>Bacillota</taxon>
        <taxon>Clostridia</taxon>
        <taxon>Halanaerobiales</taxon>
        <taxon>Halanaerobiaceae</taxon>
        <taxon>Halanaerobium</taxon>
    </lineage>
</organism>
<sequence length="210" mass="23760">MFFKKRSLLIILLIFLSIILSGCSAEQTFNSAVDNTYTQKFNNLLVMFRTDSIRLTQEVEGNLVKELKNKNINALSSNKAIPLTKNYSENEMSKVLYDIIEEHNIDGILLVNAKNINIESDQYHHTPNPNASGALASFMEGYNSARDGTIYHKLDFDVEVNLLNAKKDGIAWRGESHLSDNNYSGENDMINMFKNASEFLVEKLKDDGLI</sequence>
<protein>
    <recommendedName>
        <fullName evidence="3">Lipoprotein</fullName>
    </recommendedName>
</protein>
<evidence type="ECO:0000313" key="2">
    <source>
        <dbReference type="Proteomes" id="UP000247389"/>
    </source>
</evidence>
<dbReference type="Proteomes" id="UP000247389">
    <property type="component" value="Unassembled WGS sequence"/>
</dbReference>
<proteinExistence type="predicted"/>
<evidence type="ECO:0000313" key="1">
    <source>
        <dbReference type="EMBL" id="PXV59974.1"/>
    </source>
</evidence>
<accession>A0A318DZF6</accession>
<dbReference type="RefSeq" id="WP_110301361.1">
    <property type="nucleotide sequence ID" value="NZ_QICM01000066.1"/>
</dbReference>
<reference evidence="1 2" key="1">
    <citation type="submission" date="2018-04" db="EMBL/GenBank/DDBJ databases">
        <title>Subsurface microbial communities from deep shales in Ohio and West Virginia, USA.</title>
        <authorList>
            <person name="Wrighton K."/>
        </authorList>
    </citation>
    <scope>NUCLEOTIDE SEQUENCE [LARGE SCALE GENOMIC DNA]</scope>
    <source>
        <strain evidence="1 2">MSL28</strain>
    </source>
</reference>